<feature type="compositionally biased region" description="Basic residues" evidence="1">
    <location>
        <begin position="88"/>
        <end position="104"/>
    </location>
</feature>
<protein>
    <submittedName>
        <fullName evidence="2">YdcF-like protein</fullName>
    </submittedName>
</protein>
<accession>A0A6J4LU26</accession>
<feature type="non-terminal residue" evidence="2">
    <location>
        <position position="104"/>
    </location>
</feature>
<organism evidence="2">
    <name type="scientific">uncultured Microvirga sp</name>
    <dbReference type="NCBI Taxonomy" id="412392"/>
    <lineage>
        <taxon>Bacteria</taxon>
        <taxon>Pseudomonadati</taxon>
        <taxon>Pseudomonadota</taxon>
        <taxon>Alphaproteobacteria</taxon>
        <taxon>Hyphomicrobiales</taxon>
        <taxon>Methylobacteriaceae</taxon>
        <taxon>Microvirga</taxon>
        <taxon>environmental samples</taxon>
    </lineage>
</organism>
<evidence type="ECO:0000313" key="2">
    <source>
        <dbReference type="EMBL" id="CAA9340902.1"/>
    </source>
</evidence>
<reference evidence="2" key="1">
    <citation type="submission" date="2020-02" db="EMBL/GenBank/DDBJ databases">
        <authorList>
            <person name="Meier V. D."/>
        </authorList>
    </citation>
    <scope>NUCLEOTIDE SEQUENCE</scope>
    <source>
        <strain evidence="2">AVDCRST_MAG90</strain>
    </source>
</reference>
<name>A0A6J4LU26_9HYPH</name>
<sequence length="104" mass="11101">DHASACLPSASLRARLRDLRGPASGGGGRPAHRRDRGADGRSQAARARSRADGARPRRPDAGLGRRSFGSADRPLAALQRQTGDVRLLHRSRARGSRHPLQRGG</sequence>
<dbReference type="EMBL" id="CADCUC010000383">
    <property type="protein sequence ID" value="CAA9340902.1"/>
    <property type="molecule type" value="Genomic_DNA"/>
</dbReference>
<evidence type="ECO:0000256" key="1">
    <source>
        <dbReference type="SAM" id="MobiDB-lite"/>
    </source>
</evidence>
<feature type="region of interest" description="Disordered" evidence="1">
    <location>
        <begin position="17"/>
        <end position="104"/>
    </location>
</feature>
<gene>
    <name evidence="2" type="ORF">AVDCRST_MAG90-1948</name>
</gene>
<proteinExistence type="predicted"/>
<dbReference type="AlphaFoldDB" id="A0A6J4LU26"/>
<feature type="compositionally biased region" description="Basic and acidic residues" evidence="1">
    <location>
        <begin position="49"/>
        <end position="60"/>
    </location>
</feature>
<feature type="non-terminal residue" evidence="2">
    <location>
        <position position="1"/>
    </location>
</feature>